<gene>
    <name evidence="2" type="ORF">DUNSADRAFT_17620</name>
</gene>
<evidence type="ECO:0000313" key="3">
    <source>
        <dbReference type="Proteomes" id="UP000815325"/>
    </source>
</evidence>
<feature type="region of interest" description="Disordered" evidence="1">
    <location>
        <begin position="162"/>
        <end position="197"/>
    </location>
</feature>
<comment type="caution">
    <text evidence="2">The sequence shown here is derived from an EMBL/GenBank/DDBJ whole genome shotgun (WGS) entry which is preliminary data.</text>
</comment>
<proteinExistence type="predicted"/>
<reference evidence="2" key="1">
    <citation type="submission" date="2017-08" db="EMBL/GenBank/DDBJ databases">
        <authorList>
            <person name="Polle J.E."/>
            <person name="Barry K."/>
            <person name="Cushman J."/>
            <person name="Schmutz J."/>
            <person name="Tran D."/>
            <person name="Hathwaick L.T."/>
            <person name="Yim W.C."/>
            <person name="Jenkins J."/>
            <person name="Mckie-Krisberg Z.M."/>
            <person name="Prochnik S."/>
            <person name="Lindquist E."/>
            <person name="Dockter R.B."/>
            <person name="Adam C."/>
            <person name="Molina H."/>
            <person name="Bunkerborg J."/>
            <person name="Jin E."/>
            <person name="Buchheim M."/>
            <person name="Magnuson J."/>
        </authorList>
    </citation>
    <scope>NUCLEOTIDE SEQUENCE</scope>
    <source>
        <strain evidence="2">CCAP 19/18</strain>
    </source>
</reference>
<feature type="region of interest" description="Disordered" evidence="1">
    <location>
        <begin position="294"/>
        <end position="317"/>
    </location>
</feature>
<accession>A0ABQ7GZZ1</accession>
<feature type="region of interest" description="Disordered" evidence="1">
    <location>
        <begin position="101"/>
        <end position="130"/>
    </location>
</feature>
<name>A0ABQ7GZZ1_DUNSA</name>
<dbReference type="CDD" id="cd23767">
    <property type="entry name" value="IQCD"/>
    <property type="match status" value="1"/>
</dbReference>
<evidence type="ECO:0000256" key="1">
    <source>
        <dbReference type="SAM" id="MobiDB-lite"/>
    </source>
</evidence>
<feature type="compositionally biased region" description="Low complexity" evidence="1">
    <location>
        <begin position="180"/>
        <end position="197"/>
    </location>
</feature>
<protein>
    <recommendedName>
        <fullName evidence="4">IQ calmodulin-binding motif domain-containing protein</fullName>
    </recommendedName>
</protein>
<evidence type="ECO:0000313" key="2">
    <source>
        <dbReference type="EMBL" id="KAF5840136.1"/>
    </source>
</evidence>
<dbReference type="EMBL" id="MU069522">
    <property type="protein sequence ID" value="KAF5840136.1"/>
    <property type="molecule type" value="Genomic_DNA"/>
</dbReference>
<dbReference type="Proteomes" id="UP000815325">
    <property type="component" value="Unassembled WGS sequence"/>
</dbReference>
<sequence length="332" mass="35084">MLNTLTGRDELLAEIKAERAERGEARKRAQAAISIQRNWRGHCARNQVRDLLTAQCLERLSSAQSSPLTAQEIAGFLLPRLLFLLLPSAPAAAAAAAGAYSHAPPSAPVQPTTPAPDAGGDASRAAPGGCGGGGAAAAQLKLIRGSLAALIYSLSSPRPENNYAALPHGSFNSQQEQEEGQQQQQQREQEQGQQQLQNLQHQHPQQLWWRQCARLQHLCCVLVGRGDAVVDAAAVRILALLTDHTQNKLAINQEAKARIAASLLQQVTRHQYTPLFQALGRVLASKAVVGSGGQSADASSTRPASKDPAAQVAGAAEDSSHAASAMLLIPCQ</sequence>
<dbReference type="InterPro" id="IPR000048">
    <property type="entry name" value="IQ_motif_EF-hand-BS"/>
</dbReference>
<evidence type="ECO:0008006" key="4">
    <source>
        <dbReference type="Google" id="ProtNLM"/>
    </source>
</evidence>
<keyword evidence="3" id="KW-1185">Reference proteome</keyword>
<feature type="compositionally biased region" description="Polar residues" evidence="1">
    <location>
        <begin position="294"/>
        <end position="303"/>
    </location>
</feature>
<organism evidence="2 3">
    <name type="scientific">Dunaliella salina</name>
    <name type="common">Green alga</name>
    <name type="synonym">Protococcus salinus</name>
    <dbReference type="NCBI Taxonomy" id="3046"/>
    <lineage>
        <taxon>Eukaryota</taxon>
        <taxon>Viridiplantae</taxon>
        <taxon>Chlorophyta</taxon>
        <taxon>core chlorophytes</taxon>
        <taxon>Chlorophyceae</taxon>
        <taxon>CS clade</taxon>
        <taxon>Chlamydomonadales</taxon>
        <taxon>Dunaliellaceae</taxon>
        <taxon>Dunaliella</taxon>
    </lineage>
</organism>
<feature type="compositionally biased region" description="Pro residues" evidence="1">
    <location>
        <begin position="105"/>
        <end position="114"/>
    </location>
</feature>
<dbReference type="SMART" id="SM00015">
    <property type="entry name" value="IQ"/>
    <property type="match status" value="1"/>
</dbReference>
<dbReference type="PROSITE" id="PS50096">
    <property type="entry name" value="IQ"/>
    <property type="match status" value="1"/>
</dbReference>